<dbReference type="InterPro" id="IPR052030">
    <property type="entry name" value="Peptidase_M20/M20A_hydrolases"/>
</dbReference>
<dbReference type="CDD" id="cd05672">
    <property type="entry name" value="M20_ACY1L2-like"/>
    <property type="match status" value="1"/>
</dbReference>
<dbReference type="AlphaFoldDB" id="A0AAQ3M5D8"/>
<gene>
    <name evidence="4" type="ORF">R9X50_00443200</name>
</gene>
<dbReference type="InterPro" id="IPR011650">
    <property type="entry name" value="Peptidase_M20_dimer"/>
</dbReference>
<dbReference type="Gene3D" id="3.30.70.360">
    <property type="match status" value="1"/>
</dbReference>
<sequence length="413" mass="44326">MASPTFNQLRDLVNARIDSLSLSLHQDINKKIHANPELAFKEFFAHDLISSYLESLGFKVQRSSHELETSFDSSIGAGGRQVVFCCEYDALPGIGHACGHNLIATSSIAAFLGAAHALVELKLPGRIRILGTPAEESGGGKAVLIDNGAFNPPEDIAAAIMAHPLATHSLNRIGAEYSGLAGLIFLASYKFRVEFRGKNAHAAGEPWNGVNALDAAVQTYTNISMMRQQIRPDERMHGIIESGGQASNIIPDYTRMSWGVRAPTLERAEKLFQRAKACCEASALATGCTVEIIQTPTYANLRANETLCKAYVEDMAAIGEQVHLHQDKPFTASTDMGNVSHLVPSFHGAFAVPTAPGVALHSPQFATAAATHEGHDAAIKCSKGMALLALRLLVDEDTAKAAWADFELPDDIE</sequence>
<dbReference type="InterPro" id="IPR017144">
    <property type="entry name" value="Xaa-Arg_dipeptidase"/>
</dbReference>
<organism evidence="4 5">
    <name type="scientific">Acrodontium crateriforme</name>
    <dbReference type="NCBI Taxonomy" id="150365"/>
    <lineage>
        <taxon>Eukaryota</taxon>
        <taxon>Fungi</taxon>
        <taxon>Dikarya</taxon>
        <taxon>Ascomycota</taxon>
        <taxon>Pezizomycotina</taxon>
        <taxon>Dothideomycetes</taxon>
        <taxon>Dothideomycetidae</taxon>
        <taxon>Mycosphaerellales</taxon>
        <taxon>Teratosphaeriaceae</taxon>
        <taxon>Acrodontium</taxon>
    </lineage>
</organism>
<keyword evidence="5" id="KW-1185">Reference proteome</keyword>
<evidence type="ECO:0000313" key="5">
    <source>
        <dbReference type="Proteomes" id="UP001303373"/>
    </source>
</evidence>
<dbReference type="InterPro" id="IPR036264">
    <property type="entry name" value="Bact_exopeptidase_dim_dom"/>
</dbReference>
<evidence type="ECO:0000256" key="1">
    <source>
        <dbReference type="ARBA" id="ARBA00006247"/>
    </source>
</evidence>
<evidence type="ECO:0000313" key="4">
    <source>
        <dbReference type="EMBL" id="WPH01584.1"/>
    </source>
</evidence>
<dbReference type="FunFam" id="3.30.70.360:FF:000004">
    <property type="entry name" value="Peptidase M20 domain-containing protein 2"/>
    <property type="match status" value="1"/>
</dbReference>
<dbReference type="GO" id="GO:0016805">
    <property type="term" value="F:dipeptidase activity"/>
    <property type="evidence" value="ECO:0007669"/>
    <property type="project" value="InterPro"/>
</dbReference>
<dbReference type="Pfam" id="PF07687">
    <property type="entry name" value="M20_dimer"/>
    <property type="match status" value="1"/>
</dbReference>
<evidence type="ECO:0000259" key="3">
    <source>
        <dbReference type="Pfam" id="PF07687"/>
    </source>
</evidence>
<protein>
    <recommendedName>
        <fullName evidence="2">Peptidase M20 domain-containing protein 2</fullName>
    </recommendedName>
</protein>
<dbReference type="PANTHER" id="PTHR30575:SF0">
    <property type="entry name" value="XAA-ARG DIPEPTIDASE"/>
    <property type="match status" value="1"/>
</dbReference>
<dbReference type="Pfam" id="PF01546">
    <property type="entry name" value="Peptidase_M20"/>
    <property type="match status" value="1"/>
</dbReference>
<name>A0AAQ3M5D8_9PEZI</name>
<dbReference type="Gene3D" id="3.40.630.10">
    <property type="entry name" value="Zn peptidases"/>
    <property type="match status" value="1"/>
</dbReference>
<evidence type="ECO:0000256" key="2">
    <source>
        <dbReference type="PIRNR" id="PIRNR037226"/>
    </source>
</evidence>
<proteinExistence type="inferred from homology"/>
<dbReference type="EMBL" id="CP138585">
    <property type="protein sequence ID" value="WPH01584.1"/>
    <property type="molecule type" value="Genomic_DNA"/>
</dbReference>
<dbReference type="SUPFAM" id="SSF53187">
    <property type="entry name" value="Zn-dependent exopeptidases"/>
    <property type="match status" value="1"/>
</dbReference>
<dbReference type="PANTHER" id="PTHR30575">
    <property type="entry name" value="PEPTIDASE M20"/>
    <property type="match status" value="1"/>
</dbReference>
<dbReference type="Proteomes" id="UP001303373">
    <property type="component" value="Chromosome 6"/>
</dbReference>
<feature type="domain" description="Peptidase M20 dimerisation" evidence="3">
    <location>
        <begin position="190"/>
        <end position="282"/>
    </location>
</feature>
<dbReference type="InterPro" id="IPR017439">
    <property type="entry name" value="Amidohydrolase"/>
</dbReference>
<reference evidence="4 5" key="1">
    <citation type="submission" date="2023-11" db="EMBL/GenBank/DDBJ databases">
        <title>An acidophilic fungus is an integral part of prey digestion in a carnivorous sundew plant.</title>
        <authorList>
            <person name="Tsai I.J."/>
        </authorList>
    </citation>
    <scope>NUCLEOTIDE SEQUENCE [LARGE SCALE GENOMIC DNA]</scope>
    <source>
        <strain evidence="4">169a</strain>
    </source>
</reference>
<dbReference type="NCBIfam" id="TIGR01891">
    <property type="entry name" value="amidohydrolases"/>
    <property type="match status" value="1"/>
</dbReference>
<dbReference type="PIRSF" id="PIRSF037226">
    <property type="entry name" value="Amidohydrolase_ACY1L2_prd"/>
    <property type="match status" value="1"/>
</dbReference>
<dbReference type="InterPro" id="IPR002933">
    <property type="entry name" value="Peptidase_M20"/>
</dbReference>
<accession>A0AAQ3M5D8</accession>
<dbReference type="SUPFAM" id="SSF55031">
    <property type="entry name" value="Bacterial exopeptidase dimerisation domain"/>
    <property type="match status" value="1"/>
</dbReference>
<comment type="similarity">
    <text evidence="1 2">Belongs to the peptidase M20A family.</text>
</comment>